<evidence type="ECO:0000256" key="2">
    <source>
        <dbReference type="ARBA" id="ARBA00022448"/>
    </source>
</evidence>
<dbReference type="InterPro" id="IPR020846">
    <property type="entry name" value="MFS_dom"/>
</dbReference>
<proteinExistence type="predicted"/>
<feature type="transmembrane region" description="Helical" evidence="7">
    <location>
        <begin position="67"/>
        <end position="92"/>
    </location>
</feature>
<dbReference type="InterPro" id="IPR005828">
    <property type="entry name" value="MFS_sugar_transport-like"/>
</dbReference>
<dbReference type="CDD" id="cd17316">
    <property type="entry name" value="MFS_SV2_like"/>
    <property type="match status" value="1"/>
</dbReference>
<dbReference type="OrthoDB" id="3936150at2759"/>
<dbReference type="Pfam" id="PF00083">
    <property type="entry name" value="Sugar_tr"/>
    <property type="match status" value="1"/>
</dbReference>
<dbReference type="PROSITE" id="PS50850">
    <property type="entry name" value="MFS"/>
    <property type="match status" value="1"/>
</dbReference>
<feature type="transmembrane region" description="Helical" evidence="7">
    <location>
        <begin position="133"/>
        <end position="152"/>
    </location>
</feature>
<feature type="transmembrane region" description="Helical" evidence="7">
    <location>
        <begin position="397"/>
        <end position="417"/>
    </location>
</feature>
<dbReference type="GO" id="GO:0016020">
    <property type="term" value="C:membrane"/>
    <property type="evidence" value="ECO:0007669"/>
    <property type="project" value="UniProtKB-SubCell"/>
</dbReference>
<evidence type="ECO:0000313" key="10">
    <source>
        <dbReference type="Proteomes" id="UP000307440"/>
    </source>
</evidence>
<organism evidence="9 10">
    <name type="scientific">Coprinopsis marcescibilis</name>
    <name type="common">Agaric fungus</name>
    <name type="synonym">Psathyrella marcescibilis</name>
    <dbReference type="NCBI Taxonomy" id="230819"/>
    <lineage>
        <taxon>Eukaryota</taxon>
        <taxon>Fungi</taxon>
        <taxon>Dikarya</taxon>
        <taxon>Basidiomycota</taxon>
        <taxon>Agaricomycotina</taxon>
        <taxon>Agaricomycetes</taxon>
        <taxon>Agaricomycetidae</taxon>
        <taxon>Agaricales</taxon>
        <taxon>Agaricineae</taxon>
        <taxon>Psathyrellaceae</taxon>
        <taxon>Coprinopsis</taxon>
    </lineage>
</organism>
<feature type="transmembrane region" description="Helical" evidence="7">
    <location>
        <begin position="158"/>
        <end position="179"/>
    </location>
</feature>
<dbReference type="SUPFAM" id="SSF103473">
    <property type="entry name" value="MFS general substrate transporter"/>
    <property type="match status" value="1"/>
</dbReference>
<comment type="subcellular location">
    <subcellularLocation>
        <location evidence="1">Membrane</location>
        <topology evidence="1">Multi-pass membrane protein</topology>
    </subcellularLocation>
</comment>
<evidence type="ECO:0000259" key="8">
    <source>
        <dbReference type="PROSITE" id="PS50850"/>
    </source>
</evidence>
<evidence type="ECO:0000256" key="4">
    <source>
        <dbReference type="ARBA" id="ARBA00022989"/>
    </source>
</evidence>
<accession>A0A5C3L462</accession>
<feature type="transmembrane region" description="Helical" evidence="7">
    <location>
        <begin position="456"/>
        <end position="479"/>
    </location>
</feature>
<reference evidence="9 10" key="1">
    <citation type="journal article" date="2019" name="Nat. Ecol. Evol.">
        <title>Megaphylogeny resolves global patterns of mushroom evolution.</title>
        <authorList>
            <person name="Varga T."/>
            <person name="Krizsan K."/>
            <person name="Foldi C."/>
            <person name="Dima B."/>
            <person name="Sanchez-Garcia M."/>
            <person name="Sanchez-Ramirez S."/>
            <person name="Szollosi G.J."/>
            <person name="Szarkandi J.G."/>
            <person name="Papp V."/>
            <person name="Albert L."/>
            <person name="Andreopoulos W."/>
            <person name="Angelini C."/>
            <person name="Antonin V."/>
            <person name="Barry K.W."/>
            <person name="Bougher N.L."/>
            <person name="Buchanan P."/>
            <person name="Buyck B."/>
            <person name="Bense V."/>
            <person name="Catcheside P."/>
            <person name="Chovatia M."/>
            <person name="Cooper J."/>
            <person name="Damon W."/>
            <person name="Desjardin D."/>
            <person name="Finy P."/>
            <person name="Geml J."/>
            <person name="Haridas S."/>
            <person name="Hughes K."/>
            <person name="Justo A."/>
            <person name="Karasinski D."/>
            <person name="Kautmanova I."/>
            <person name="Kiss B."/>
            <person name="Kocsube S."/>
            <person name="Kotiranta H."/>
            <person name="LaButti K.M."/>
            <person name="Lechner B.E."/>
            <person name="Liimatainen K."/>
            <person name="Lipzen A."/>
            <person name="Lukacs Z."/>
            <person name="Mihaltcheva S."/>
            <person name="Morgado L.N."/>
            <person name="Niskanen T."/>
            <person name="Noordeloos M.E."/>
            <person name="Ohm R.A."/>
            <person name="Ortiz-Santana B."/>
            <person name="Ovrebo C."/>
            <person name="Racz N."/>
            <person name="Riley R."/>
            <person name="Savchenko A."/>
            <person name="Shiryaev A."/>
            <person name="Soop K."/>
            <person name="Spirin V."/>
            <person name="Szebenyi C."/>
            <person name="Tomsovsky M."/>
            <person name="Tulloss R.E."/>
            <person name="Uehling J."/>
            <person name="Grigoriev I.V."/>
            <person name="Vagvolgyi C."/>
            <person name="Papp T."/>
            <person name="Martin F.M."/>
            <person name="Miettinen O."/>
            <person name="Hibbett D.S."/>
            <person name="Nagy L.G."/>
        </authorList>
    </citation>
    <scope>NUCLEOTIDE SEQUENCE [LARGE SCALE GENOMIC DNA]</scope>
    <source>
        <strain evidence="9 10">CBS 121175</strain>
    </source>
</reference>
<evidence type="ECO:0000313" key="9">
    <source>
        <dbReference type="EMBL" id="TFK26926.1"/>
    </source>
</evidence>
<dbReference type="InterPro" id="IPR036259">
    <property type="entry name" value="MFS_trans_sf"/>
</dbReference>
<evidence type="ECO:0000256" key="1">
    <source>
        <dbReference type="ARBA" id="ARBA00004141"/>
    </source>
</evidence>
<feature type="transmembrane region" description="Helical" evidence="7">
    <location>
        <begin position="364"/>
        <end position="385"/>
    </location>
</feature>
<keyword evidence="2" id="KW-0813">Transport</keyword>
<protein>
    <submittedName>
        <fullName evidence="9">MFS general substrate transporter</fullName>
    </submittedName>
</protein>
<dbReference type="AlphaFoldDB" id="A0A5C3L462"/>
<evidence type="ECO:0000256" key="5">
    <source>
        <dbReference type="ARBA" id="ARBA00023136"/>
    </source>
</evidence>
<feature type="transmembrane region" description="Helical" evidence="7">
    <location>
        <begin position="186"/>
        <end position="209"/>
    </location>
</feature>
<feature type="region of interest" description="Disordered" evidence="6">
    <location>
        <begin position="1"/>
        <end position="39"/>
    </location>
</feature>
<sequence length="514" mass="55247">MGTPGSPTSLSDGFSESSPVTKQSLTEKGTEIQHSIPSDSANNRVDKLKILNSAIQDIGFGKYHRRLFFVSGFGWFIDSAFPIVTSLILPAIVSEYKYPGAVLVLAANAGQLCGALIWGLVCDVQGRRWPFNVTLLVAGVFGLAAGGAPTFVTLSVLMAIVGFGVGGNIPVDSAIFLEFIPSTHQYLLTALATFWILGLIFVNLIAWPLMANFSCQYNTDCQRADNMGWRYLLFTIGGVTLAFWVIRFFAFHLYESPRYLMGRGRVEEAVGVVQKVAKFNGASCTLRVEDLKDETEEAEFGDDHQGFAYVLQRLRSLFACKQAALSTSLLIVIWSVLSLGTTLYNSFLPFLLTARGATFGDASIAIAYRNQLIISVSGILSPFIASQAVEVPALGRRGALCGFCVLTGTFLLASTTAGDSTTLLGWNCGYSFCSNGVFSVLYSFTSEVFPTKNRGTGNAIASMSGRMFGVIAPLIGLYVDVTTAVPAYIGASLMIAAGFLALLVPYEPRGKDAI</sequence>
<keyword evidence="10" id="KW-1185">Reference proteome</keyword>
<evidence type="ECO:0000256" key="6">
    <source>
        <dbReference type="SAM" id="MobiDB-lite"/>
    </source>
</evidence>
<feature type="transmembrane region" description="Helical" evidence="7">
    <location>
        <begin position="229"/>
        <end position="254"/>
    </location>
</feature>
<keyword evidence="3 7" id="KW-0812">Transmembrane</keyword>
<feature type="transmembrane region" description="Helical" evidence="7">
    <location>
        <begin position="98"/>
        <end position="121"/>
    </location>
</feature>
<name>A0A5C3L462_COPMA</name>
<feature type="domain" description="Major facilitator superfamily (MFS) profile" evidence="8">
    <location>
        <begin position="67"/>
        <end position="509"/>
    </location>
</feature>
<gene>
    <name evidence="9" type="ORF">FA15DRAFT_244857</name>
</gene>
<dbReference type="Proteomes" id="UP000307440">
    <property type="component" value="Unassembled WGS sequence"/>
</dbReference>
<feature type="transmembrane region" description="Helical" evidence="7">
    <location>
        <begin position="323"/>
        <end position="344"/>
    </location>
</feature>
<dbReference type="Gene3D" id="1.20.1250.20">
    <property type="entry name" value="MFS general substrate transporter like domains"/>
    <property type="match status" value="1"/>
</dbReference>
<dbReference type="PANTHER" id="PTHR23511">
    <property type="entry name" value="SYNAPTIC VESICLE GLYCOPROTEIN 2"/>
    <property type="match status" value="1"/>
</dbReference>
<feature type="transmembrane region" description="Helical" evidence="7">
    <location>
        <begin position="423"/>
        <end position="444"/>
    </location>
</feature>
<dbReference type="GO" id="GO:0022857">
    <property type="term" value="F:transmembrane transporter activity"/>
    <property type="evidence" value="ECO:0007669"/>
    <property type="project" value="InterPro"/>
</dbReference>
<evidence type="ECO:0000256" key="7">
    <source>
        <dbReference type="SAM" id="Phobius"/>
    </source>
</evidence>
<dbReference type="EMBL" id="ML210169">
    <property type="protein sequence ID" value="TFK26926.1"/>
    <property type="molecule type" value="Genomic_DNA"/>
</dbReference>
<keyword evidence="5 7" id="KW-0472">Membrane</keyword>
<dbReference type="PANTHER" id="PTHR23511:SF12">
    <property type="entry name" value="TRANSPORTER, PUTATIVE (AFU_ORTHOLOGUE AFUA_7G01740)-RELATED"/>
    <property type="match status" value="1"/>
</dbReference>
<feature type="transmembrane region" description="Helical" evidence="7">
    <location>
        <begin position="485"/>
        <end position="506"/>
    </location>
</feature>
<keyword evidence="4 7" id="KW-1133">Transmembrane helix</keyword>
<evidence type="ECO:0000256" key="3">
    <source>
        <dbReference type="ARBA" id="ARBA00022692"/>
    </source>
</evidence>